<protein>
    <submittedName>
        <fullName evidence="1">NAD(P)/FAD-dependent oxidoreductase</fullName>
        <ecNumber evidence="1">1.-.-.-</ecNumber>
    </submittedName>
</protein>
<dbReference type="GO" id="GO:0016491">
    <property type="term" value="F:oxidoreductase activity"/>
    <property type="evidence" value="ECO:0007669"/>
    <property type="project" value="UniProtKB-KW"/>
</dbReference>
<dbReference type="PANTHER" id="PTHR43422:SF3">
    <property type="entry name" value="THIAMINE THIAZOLE SYNTHASE"/>
    <property type="match status" value="1"/>
</dbReference>
<comment type="caution">
    <text evidence="1">The sequence shown here is derived from an EMBL/GenBank/DDBJ whole genome shotgun (WGS) entry which is preliminary data.</text>
</comment>
<accession>A0ABW3UXY4</accession>
<proteinExistence type="predicted"/>
<keyword evidence="2" id="KW-1185">Reference proteome</keyword>
<sequence length="501" mass="56801">MKEMQKKGTAVIIGGSIAGLLTARVVSDYYEEVIMVDKDEFPERPGERNGTPQAYHPHRFTMRGKQITARLFPGYEEDLLALGSPSSYNKTIHNMNPYGSMVGKYPRHDVKFSRAALEWVLRERVKQIANVRSLPRHDVLQLMSTADRSQVTGVLVRGRGNQGQEMVLHADMVFDASGRSSKLPAWLTSMGYDVPAPDVLKADIGYSTRRYKLPPHLTHLADEWDVIVMAGDPENKTFSGCFSFIEHQVAEVLLYRPGGHYPPTQEEQFNQALAELPSPMLSNILQQLEPLAPPRGFRVPELYRHHYEQMTEWPAGLLVLGDAFCIYDPIFGQGMTVAAIEAETLQSCLQRQWIDPQPHFEQTALQQLQQVIEPAWWLNCANDLQWEGIEYVGTEPLKGIDWGKKYLALFLQYATETQNWELFGLYWAVNTLSVSPAQIMKPELVRTVLQATEDGKRLLDELNQRFGDSLEAILEQILPQFSQEVFVPRPLQSEASNQEAS</sequence>
<dbReference type="SUPFAM" id="SSF51905">
    <property type="entry name" value="FAD/NAD(P)-binding domain"/>
    <property type="match status" value="1"/>
</dbReference>
<dbReference type="Gene3D" id="3.50.50.60">
    <property type="entry name" value="FAD/NAD(P)-binding domain"/>
    <property type="match status" value="1"/>
</dbReference>
<keyword evidence="1" id="KW-0560">Oxidoreductase</keyword>
<organism evidence="1 2">
    <name type="scientific">Paenibacillus vulneris</name>
    <dbReference type="NCBI Taxonomy" id="1133364"/>
    <lineage>
        <taxon>Bacteria</taxon>
        <taxon>Bacillati</taxon>
        <taxon>Bacillota</taxon>
        <taxon>Bacilli</taxon>
        <taxon>Bacillales</taxon>
        <taxon>Paenibacillaceae</taxon>
        <taxon>Paenibacillus</taxon>
    </lineage>
</organism>
<dbReference type="PANTHER" id="PTHR43422">
    <property type="entry name" value="THIAMINE THIAZOLE SYNTHASE"/>
    <property type="match status" value="1"/>
</dbReference>
<dbReference type="RefSeq" id="WP_345587568.1">
    <property type="nucleotide sequence ID" value="NZ_BAABJG010000010.1"/>
</dbReference>
<dbReference type="EMBL" id="JBHTLU010000047">
    <property type="protein sequence ID" value="MFD1224656.1"/>
    <property type="molecule type" value="Genomic_DNA"/>
</dbReference>
<dbReference type="Proteomes" id="UP001597180">
    <property type="component" value="Unassembled WGS sequence"/>
</dbReference>
<evidence type="ECO:0000313" key="1">
    <source>
        <dbReference type="EMBL" id="MFD1224656.1"/>
    </source>
</evidence>
<name>A0ABW3UXY4_9BACL</name>
<dbReference type="Gene3D" id="3.30.9.100">
    <property type="match status" value="1"/>
</dbReference>
<reference evidence="2" key="1">
    <citation type="journal article" date="2019" name="Int. J. Syst. Evol. Microbiol.">
        <title>The Global Catalogue of Microorganisms (GCM) 10K type strain sequencing project: providing services to taxonomists for standard genome sequencing and annotation.</title>
        <authorList>
            <consortium name="The Broad Institute Genomics Platform"/>
            <consortium name="The Broad Institute Genome Sequencing Center for Infectious Disease"/>
            <person name="Wu L."/>
            <person name="Ma J."/>
        </authorList>
    </citation>
    <scope>NUCLEOTIDE SEQUENCE [LARGE SCALE GENOMIC DNA]</scope>
    <source>
        <strain evidence="2">CCUG 53270</strain>
    </source>
</reference>
<gene>
    <name evidence="1" type="ORF">ACFQ4B_31560</name>
</gene>
<dbReference type="EC" id="1.-.-.-" evidence="1"/>
<dbReference type="InterPro" id="IPR036188">
    <property type="entry name" value="FAD/NAD-bd_sf"/>
</dbReference>
<evidence type="ECO:0000313" key="2">
    <source>
        <dbReference type="Proteomes" id="UP001597180"/>
    </source>
</evidence>